<proteinExistence type="predicted"/>
<name>A0A068CBR9_9CAUD</name>
<protein>
    <recommendedName>
        <fullName evidence="3">Helix-turn-helix DNA binding protein</fullName>
    </recommendedName>
</protein>
<dbReference type="EMBL" id="KJ595575">
    <property type="protein sequence ID" value="AID18111.1"/>
    <property type="molecule type" value="Genomic_DNA"/>
</dbReference>
<evidence type="ECO:0000313" key="2">
    <source>
        <dbReference type="Proteomes" id="UP000027390"/>
    </source>
</evidence>
<evidence type="ECO:0008006" key="3">
    <source>
        <dbReference type="Google" id="ProtNLM"/>
    </source>
</evidence>
<dbReference type="Proteomes" id="UP000027390">
    <property type="component" value="Segment"/>
</dbReference>
<gene>
    <name evidence="1" type="primary">31</name>
    <name evidence="1" type="ORF">PBI_WILLIS_31</name>
</gene>
<organism evidence="1 2">
    <name type="scientific">Mycobacterium phage Willis</name>
    <dbReference type="NCBI Taxonomy" id="1486404"/>
    <lineage>
        <taxon>Viruses</taxon>
        <taxon>Duplodnaviria</taxon>
        <taxon>Heunggongvirae</taxon>
        <taxon>Uroviricota</taxon>
        <taxon>Caudoviricetes</taxon>
        <taxon>Ceeclamvirinae</taxon>
        <taxon>Bixzunavirus</taxon>
        <taxon>Bixzunavirus Bxz1</taxon>
    </lineage>
</organism>
<accession>A0A068CBR9</accession>
<reference evidence="1 2" key="1">
    <citation type="submission" date="2014-03" db="EMBL/GenBank/DDBJ databases">
        <authorList>
            <person name="Churilla B.M."/>
            <person name="Abrahim M.R."/>
            <person name="Burke K.A."/>
            <person name="Yu V.J."/>
            <person name="Adkins N.L."/>
            <person name="Cohen K.L."/>
            <person name="Colicchio M.A."/>
            <person name="Fasoranti T.O."/>
            <person name="Genkil J.S."/>
            <person name="Kramer Z.J."/>
            <person name="Prout A.K."/>
            <person name="Schafer C.E."/>
            <person name="Schwarz A.G."/>
            <person name="Tish M."/>
            <person name="Vispute N."/>
            <person name="Wilkes K.E."/>
            <person name="Williams C.R."/>
            <person name="Xiao X."/>
            <person name="Yoder B.A."/>
            <person name="Lapin J.S."/>
            <person name="Ott C.T."/>
            <person name="Walburn T.D."/>
            <person name="Bradley K.W."/>
            <person name="Clarke D.Q."/>
            <person name="Lewis M.F."/>
            <person name="Barker L.P."/>
            <person name="Bailey C."/>
            <person name="Asai D.J."/>
            <person name="Bowman C.A."/>
            <person name="Russell D.A."/>
            <person name="Pope W.H."/>
            <person name="Jacobs-Sera D."/>
            <person name="Hendrix R.W."/>
            <person name="Hatfull G.F."/>
        </authorList>
    </citation>
    <scope>NUCLEOTIDE SEQUENCE [LARGE SCALE GENOMIC DNA]</scope>
</reference>
<evidence type="ECO:0000313" key="1">
    <source>
        <dbReference type="EMBL" id="AID18111.1"/>
    </source>
</evidence>
<sequence length="43" mass="4648">MTCPNCDTELTDTTENTIIDGQEAKMRVLACPNGCFRSATPAQ</sequence>